<feature type="chain" id="PRO_5009518272" evidence="2">
    <location>
        <begin position="20"/>
        <end position="434"/>
    </location>
</feature>
<evidence type="ECO:0000313" key="3">
    <source>
        <dbReference type="EMBL" id="OGD57151.1"/>
    </source>
</evidence>
<proteinExistence type="predicted"/>
<organism evidence="3 4">
    <name type="scientific">Candidatus Berkelbacteria bacterium RBG_13_40_8</name>
    <dbReference type="NCBI Taxonomy" id="1797467"/>
    <lineage>
        <taxon>Bacteria</taxon>
        <taxon>Candidatus Berkelbacteria</taxon>
    </lineage>
</organism>
<dbReference type="EMBL" id="MEZT01000005">
    <property type="protein sequence ID" value="OGD57151.1"/>
    <property type="molecule type" value="Genomic_DNA"/>
</dbReference>
<dbReference type="AlphaFoldDB" id="A0A1F5DQ63"/>
<comment type="caution">
    <text evidence="3">The sequence shown here is derived from an EMBL/GenBank/DDBJ whole genome shotgun (WGS) entry which is preliminary data.</text>
</comment>
<sequence length="434" mass="51622">MKSWRWVIMIVLLCFVAGAVVTPSYADKKDNEKLEQKDKETKKKKKKKKDDNKKGKKEEKKQEKRQERDRDQQKDRAKDSDRQRDRDQSRDRVKDKNQGKDRNRDNSRAKDNNKNQKPGKENRSMKQNDRGRDRDKSSAKERRKDKGRNGIGEGKNQKSRLPRTLEGRKTRERFHRDVKNWSRKIEPEFKRHQKPPRGAKFIDRRNFRHLKERHRHIANHFGFGPPHRYVLVPRHKTYTVVISHYYNGYLYGEPSWVGWHYNHRYFRPVYYIYGWTPGWVMLSPSRIYIGTDYIDRGGSIRYLDYGGVNAALNDIEDAWLDYDMDLISDHLSSKEVAIYFDGDYQYTASTSDFFAMTADMMDTVEVTDMNLGSPVWIAPREIFVSGWQKFIDPEGDSKTVYISYRLRKISGGWYIVAFGTSDRSIRCPYRDIRD</sequence>
<evidence type="ECO:0000313" key="4">
    <source>
        <dbReference type="Proteomes" id="UP000178764"/>
    </source>
</evidence>
<evidence type="ECO:0000256" key="1">
    <source>
        <dbReference type="SAM" id="MobiDB-lite"/>
    </source>
</evidence>
<protein>
    <submittedName>
        <fullName evidence="3">Uncharacterized protein</fullName>
    </submittedName>
</protein>
<reference evidence="3 4" key="1">
    <citation type="journal article" date="2016" name="Nat. Commun.">
        <title>Thousands of microbial genomes shed light on interconnected biogeochemical processes in an aquifer system.</title>
        <authorList>
            <person name="Anantharaman K."/>
            <person name="Brown C.T."/>
            <person name="Hug L.A."/>
            <person name="Sharon I."/>
            <person name="Castelle C.J."/>
            <person name="Probst A.J."/>
            <person name="Thomas B.C."/>
            <person name="Singh A."/>
            <person name="Wilkins M.J."/>
            <person name="Karaoz U."/>
            <person name="Brodie E.L."/>
            <person name="Williams K.H."/>
            <person name="Hubbard S.S."/>
            <person name="Banfield J.F."/>
        </authorList>
    </citation>
    <scope>NUCLEOTIDE SEQUENCE [LARGE SCALE GENOMIC DNA]</scope>
</reference>
<dbReference type="SUPFAM" id="SSF54427">
    <property type="entry name" value="NTF2-like"/>
    <property type="match status" value="1"/>
</dbReference>
<evidence type="ECO:0000256" key="2">
    <source>
        <dbReference type="SAM" id="SignalP"/>
    </source>
</evidence>
<accession>A0A1F5DQ63</accession>
<feature type="compositionally biased region" description="Basic and acidic residues" evidence="1">
    <location>
        <begin position="26"/>
        <end position="41"/>
    </location>
</feature>
<feature type="signal peptide" evidence="2">
    <location>
        <begin position="1"/>
        <end position="19"/>
    </location>
</feature>
<dbReference type="Proteomes" id="UP000178764">
    <property type="component" value="Unassembled WGS sequence"/>
</dbReference>
<dbReference type="InterPro" id="IPR032710">
    <property type="entry name" value="NTF2-like_dom_sf"/>
</dbReference>
<gene>
    <name evidence="3" type="ORF">A2V71_01820</name>
</gene>
<feature type="region of interest" description="Disordered" evidence="1">
    <location>
        <begin position="21"/>
        <end position="170"/>
    </location>
</feature>
<keyword evidence="2" id="KW-0732">Signal</keyword>
<feature type="compositionally biased region" description="Basic and acidic residues" evidence="1">
    <location>
        <begin position="49"/>
        <end position="148"/>
    </location>
</feature>
<name>A0A1F5DQ63_9BACT</name>